<dbReference type="SUPFAM" id="SSF54001">
    <property type="entry name" value="Cysteine proteinases"/>
    <property type="match status" value="1"/>
</dbReference>
<dbReference type="GO" id="GO:0005634">
    <property type="term" value="C:nucleus"/>
    <property type="evidence" value="ECO:0007669"/>
    <property type="project" value="TreeGrafter"/>
</dbReference>
<evidence type="ECO:0000256" key="13">
    <source>
        <dbReference type="PIRSR" id="PIRSR016308-2"/>
    </source>
</evidence>
<dbReference type="PROSITE" id="PS50271">
    <property type="entry name" value="ZF_UBP"/>
    <property type="match status" value="1"/>
</dbReference>
<organism evidence="19 20">
    <name type="scientific">Sarcoptes scabiei</name>
    <name type="common">Itch mite</name>
    <name type="synonym">Acarus scabiei</name>
    <dbReference type="NCBI Taxonomy" id="52283"/>
    <lineage>
        <taxon>Eukaryota</taxon>
        <taxon>Metazoa</taxon>
        <taxon>Ecdysozoa</taxon>
        <taxon>Arthropoda</taxon>
        <taxon>Chelicerata</taxon>
        <taxon>Arachnida</taxon>
        <taxon>Acari</taxon>
        <taxon>Acariformes</taxon>
        <taxon>Sarcoptiformes</taxon>
        <taxon>Astigmata</taxon>
        <taxon>Psoroptidia</taxon>
        <taxon>Sarcoptoidea</taxon>
        <taxon>Sarcoptidae</taxon>
        <taxon>Sarcoptinae</taxon>
        <taxon>Sarcoptes</taxon>
    </lineage>
</organism>
<dbReference type="InterPro" id="IPR001394">
    <property type="entry name" value="Peptidase_C19_UCH"/>
</dbReference>
<evidence type="ECO:0000256" key="5">
    <source>
        <dbReference type="ARBA" id="ARBA00022737"/>
    </source>
</evidence>
<evidence type="ECO:0000256" key="1">
    <source>
        <dbReference type="ARBA" id="ARBA00000707"/>
    </source>
</evidence>
<dbReference type="FunFam" id="3.30.40.10:FF:000026">
    <property type="entry name" value="Ubiquitin carboxyl-terminal hydrolase"/>
    <property type="match status" value="1"/>
</dbReference>
<reference evidence="19 20" key="1">
    <citation type="journal article" date="2015" name="Parasit. Vectors">
        <title>Draft genome of the scabies mite.</title>
        <authorList>
            <person name="Rider S.D.Jr."/>
            <person name="Morgan M.S."/>
            <person name="Arlian L.G."/>
        </authorList>
    </citation>
    <scope>NUCLEOTIDE SEQUENCE [LARGE SCALE GENOMIC DNA]</scope>
    <source>
        <strain evidence="19">Arlian Lab</strain>
    </source>
</reference>
<feature type="binding site" evidence="13">
    <location>
        <position position="268"/>
    </location>
    <ligand>
        <name>substrate</name>
    </ligand>
</feature>
<evidence type="ECO:0000313" key="20">
    <source>
        <dbReference type="Proteomes" id="UP000616769"/>
    </source>
</evidence>
<comment type="caution">
    <text evidence="19">The sequence shown here is derived from an EMBL/GenBank/DDBJ whole genome shotgun (WGS) entry which is preliminary data.</text>
</comment>
<dbReference type="PIRSF" id="PIRSF016308">
    <property type="entry name" value="UBP"/>
    <property type="match status" value="1"/>
</dbReference>
<evidence type="ECO:0000259" key="17">
    <source>
        <dbReference type="PROSITE" id="PS50235"/>
    </source>
</evidence>
<dbReference type="SUPFAM" id="SSF46934">
    <property type="entry name" value="UBA-like"/>
    <property type="match status" value="1"/>
</dbReference>
<evidence type="ECO:0000256" key="14">
    <source>
        <dbReference type="PIRSR" id="PIRSR016308-3"/>
    </source>
</evidence>
<dbReference type="GO" id="GO:0016579">
    <property type="term" value="P:protein deubiquitination"/>
    <property type="evidence" value="ECO:0007669"/>
    <property type="project" value="InterPro"/>
</dbReference>
<evidence type="ECO:0000256" key="9">
    <source>
        <dbReference type="ARBA" id="ARBA00022807"/>
    </source>
</evidence>
<feature type="domain" description="UBA" evidence="16">
    <location>
        <begin position="630"/>
        <end position="671"/>
    </location>
</feature>
<evidence type="ECO:0000259" key="16">
    <source>
        <dbReference type="PROSITE" id="PS50030"/>
    </source>
</evidence>
<dbReference type="EC" id="3.4.19.12" evidence="11 15"/>
<dbReference type="InterPro" id="IPR009060">
    <property type="entry name" value="UBA-like_sf"/>
</dbReference>
<name>A0A131ZYF0_SARSC</name>
<gene>
    <name evidence="19" type="ORF">QR98_0019720</name>
</gene>
<feature type="domain" description="UBA" evidence="16">
    <location>
        <begin position="695"/>
        <end position="735"/>
    </location>
</feature>
<keyword evidence="9 11" id="KW-0788">Thiol protease</keyword>
<evidence type="ECO:0000256" key="10">
    <source>
        <dbReference type="ARBA" id="ARBA00022833"/>
    </source>
</evidence>
<keyword evidence="5" id="KW-0677">Repeat</keyword>
<evidence type="ECO:0000256" key="8">
    <source>
        <dbReference type="ARBA" id="ARBA00022801"/>
    </source>
</evidence>
<evidence type="ECO:0000256" key="6">
    <source>
        <dbReference type="ARBA" id="ARBA00022771"/>
    </source>
</evidence>
<evidence type="ECO:0000256" key="12">
    <source>
        <dbReference type="PIRSR" id="PIRSR016308-1"/>
    </source>
</evidence>
<dbReference type="PANTHER" id="PTHR24006">
    <property type="entry name" value="UBIQUITIN CARBOXYL-TERMINAL HYDROLASE"/>
    <property type="match status" value="1"/>
</dbReference>
<dbReference type="InterPro" id="IPR013083">
    <property type="entry name" value="Znf_RING/FYVE/PHD"/>
</dbReference>
<feature type="domain" description="UBP-type" evidence="18">
    <location>
        <begin position="179"/>
        <end position="287"/>
    </location>
</feature>
<dbReference type="Proteomes" id="UP000616769">
    <property type="component" value="Unassembled WGS sequence"/>
</dbReference>
<dbReference type="EMBL" id="JXLN01005383">
    <property type="protein sequence ID" value="KPM03539.1"/>
    <property type="molecule type" value="Genomic_DNA"/>
</dbReference>
<comment type="catalytic activity">
    <reaction evidence="1 11 15">
        <text>Thiol-dependent hydrolysis of ester, thioester, amide, peptide and isopeptide bonds formed by the C-terminal Gly of ubiquitin (a 76-residue protein attached to proteins as an intracellular targeting signal).</text>
        <dbReference type="EC" id="3.4.19.12"/>
    </reaction>
</comment>
<keyword evidence="10 11" id="KW-0862">Zinc</keyword>
<feature type="active site" description="Proton acceptor" evidence="12">
    <location>
        <position position="784"/>
    </location>
</feature>
<comment type="similarity">
    <text evidence="2 11 15">Belongs to the peptidase C19 family.</text>
</comment>
<dbReference type="AlphaFoldDB" id="A0A131ZYF0"/>
<sequence>MNSGFDNAAINLNASELLKSYIDEIRIPESNDRIYKDECVYSFDNPESPRGIYICMKTFLGLGHDYVSFHHALTGSSVYLNLRRIPIPISKDSTGNENTKITKLAINIDGGFQVDKNRPEFEEQNSVVILPNFIQSPIESLELPEKIALSIARIISAESATRIDEIESLNNTWDGEKRSVSKHAETLIQLNNNVRVPPSGWKCEKCNIQEGLWLNLTDGSILCGRKYFDGTGGNNHAWEHYEATKYPLVVKLGTITPNSADIYSYDEDAMVEDPLLAKHLAHFGINISDCHKTEKSMIEMEIDLNKRFDEWSIIQEEGLELCPIFGPGFTGMSNLGNSCYLNSVMQMLFSIPSFIEAYYQSDKRNQFLQSNNITPSTDLRTQLMKLASGLLSGEYSVFCQNTPEQIGIRPQMFKNSIARNHQEFSSKRQQDAQEFLLFVIEQIEKIHQNEAKSPPSDCFKFEIEQRVQCGSSKMVKYSTRCETHLSLPIIDVPTLNIDEYNKFLLLKQTAEENGDKLESNQVVYQLKNLSDCIVNFTNSVSIEDFFSSAINQKTHATMTNRFKTFPEYLLIHLKKFTLNENWEPKKLDISMEVPDILDLEQFRAKGIQPDEIELPESAEEIGSKAEEQFEFDTKYLQQLIEFGFSTEICKHALYNTRNQGIEQATNWILEHIDDPAVQKPFICPDSSKSHQSQNTLDSVALQNLKDMGIPKQYAELALKLNNNETEPALEWYFTNQHQIDEILQNELHAKEKKPPNNCNLNDGLGRYELIGFISHMGKSTLCGHYVVHLKKRIPAEYFHSESSEDNISNNISDGSPKQSDKWIIFNDNKVAISERPPKQFAYIYLYKRLSSSK</sequence>
<evidence type="ECO:0000256" key="4">
    <source>
        <dbReference type="ARBA" id="ARBA00022723"/>
    </source>
</evidence>
<dbReference type="SUPFAM" id="SSF57850">
    <property type="entry name" value="RING/U-box"/>
    <property type="match status" value="1"/>
</dbReference>
<feature type="binding site" evidence="13">
    <location>
        <position position="263"/>
    </location>
    <ligand>
        <name>substrate</name>
    </ligand>
</feature>
<dbReference type="Pfam" id="PF00627">
    <property type="entry name" value="UBA"/>
    <property type="match status" value="1"/>
</dbReference>
<keyword evidence="3 11" id="KW-0645">Protease</keyword>
<dbReference type="InterPro" id="IPR038765">
    <property type="entry name" value="Papain-like_cys_pep_sf"/>
</dbReference>
<dbReference type="SMART" id="SM00290">
    <property type="entry name" value="ZnF_UBP"/>
    <property type="match status" value="1"/>
</dbReference>
<dbReference type="CDD" id="cd02658">
    <property type="entry name" value="Peptidase_C19B"/>
    <property type="match status" value="1"/>
</dbReference>
<dbReference type="Pfam" id="PF17807">
    <property type="entry name" value="zf-UBP_var"/>
    <property type="match status" value="1"/>
</dbReference>
<keyword evidence="4 11" id="KW-0479">Metal-binding</keyword>
<dbReference type="GO" id="GO:0005829">
    <property type="term" value="C:cytosol"/>
    <property type="evidence" value="ECO:0007669"/>
    <property type="project" value="TreeGrafter"/>
</dbReference>
<dbReference type="InterPro" id="IPR001607">
    <property type="entry name" value="Znf_UBP"/>
</dbReference>
<dbReference type="Gene3D" id="1.10.8.10">
    <property type="entry name" value="DNA helicase RuvA subunit, C-terminal domain"/>
    <property type="match status" value="2"/>
</dbReference>
<dbReference type="PROSITE" id="PS00972">
    <property type="entry name" value="USP_1"/>
    <property type="match status" value="1"/>
</dbReference>
<proteinExistence type="inferred from homology"/>
<evidence type="ECO:0000256" key="3">
    <source>
        <dbReference type="ARBA" id="ARBA00022670"/>
    </source>
</evidence>
<evidence type="ECO:0000256" key="2">
    <source>
        <dbReference type="ARBA" id="ARBA00009085"/>
    </source>
</evidence>
<feature type="binding site" evidence="13">
    <location>
        <position position="213"/>
    </location>
    <ligand>
        <name>substrate</name>
    </ligand>
</feature>
<dbReference type="InterPro" id="IPR018200">
    <property type="entry name" value="USP_CS"/>
</dbReference>
<evidence type="ECO:0000256" key="15">
    <source>
        <dbReference type="RuleBase" id="RU366025"/>
    </source>
</evidence>
<dbReference type="GO" id="GO:0004843">
    <property type="term" value="F:cysteine-type deubiquitinase activity"/>
    <property type="evidence" value="ECO:0007669"/>
    <property type="project" value="UniProtKB-UniRule"/>
</dbReference>
<feature type="binding site" evidence="14">
    <location>
        <position position="203"/>
    </location>
    <ligand>
        <name>Zn(2+)</name>
        <dbReference type="ChEBI" id="CHEBI:29105"/>
    </ligand>
</feature>
<keyword evidence="6" id="KW-0863">Zinc-finger</keyword>
<feature type="binding site" evidence="14">
    <location>
        <position position="206"/>
    </location>
    <ligand>
        <name>Zn(2+)</name>
        <dbReference type="ChEBI" id="CHEBI:29105"/>
    </ligand>
</feature>
<dbReference type="Pfam" id="PF00443">
    <property type="entry name" value="UCH"/>
    <property type="match status" value="1"/>
</dbReference>
<feature type="binding site" evidence="13">
    <location>
        <begin position="225"/>
        <end position="228"/>
    </location>
    <ligand>
        <name>substrate</name>
    </ligand>
</feature>
<feature type="binding site" evidence="14">
    <location>
        <position position="223"/>
    </location>
    <ligand>
        <name>Zn(2+)</name>
        <dbReference type="ChEBI" id="CHEBI:29105"/>
    </ligand>
</feature>
<feature type="binding site" evidence="14">
    <location>
        <position position="236"/>
    </location>
    <ligand>
        <name>Zn(2+)</name>
        <dbReference type="ChEBI" id="CHEBI:29105"/>
    </ligand>
</feature>
<dbReference type="GO" id="GO:0008270">
    <property type="term" value="F:zinc ion binding"/>
    <property type="evidence" value="ECO:0007669"/>
    <property type="project" value="UniProtKB-UniRule"/>
</dbReference>
<dbReference type="GO" id="GO:0006508">
    <property type="term" value="P:proteolysis"/>
    <property type="evidence" value="ECO:0007669"/>
    <property type="project" value="UniProtKB-KW"/>
</dbReference>
<dbReference type="InterPro" id="IPR016652">
    <property type="entry name" value="Ubiquitinyl_hydrolase"/>
</dbReference>
<dbReference type="PROSITE" id="PS00973">
    <property type="entry name" value="USP_2"/>
    <property type="match status" value="1"/>
</dbReference>
<evidence type="ECO:0000259" key="18">
    <source>
        <dbReference type="PROSITE" id="PS50271"/>
    </source>
</evidence>
<feature type="domain" description="USP" evidence="17">
    <location>
        <begin position="330"/>
        <end position="849"/>
    </location>
</feature>
<dbReference type="InterPro" id="IPR050164">
    <property type="entry name" value="Peptidase_C19"/>
</dbReference>
<protein>
    <recommendedName>
        <fullName evidence="11 15">Ubiquitin carboxyl-terminal hydrolase</fullName>
        <ecNumber evidence="11 15">3.4.19.12</ecNumber>
    </recommendedName>
</protein>
<accession>A0A131ZYF0</accession>
<evidence type="ECO:0000256" key="11">
    <source>
        <dbReference type="PIRNR" id="PIRNR016308"/>
    </source>
</evidence>
<keyword evidence="8 11" id="KW-0378">Hydrolase</keyword>
<dbReference type="Gene3D" id="3.90.70.10">
    <property type="entry name" value="Cysteine proteinases"/>
    <property type="match status" value="1"/>
</dbReference>
<dbReference type="SMART" id="SM00165">
    <property type="entry name" value="UBA"/>
    <property type="match status" value="2"/>
</dbReference>
<dbReference type="InterPro" id="IPR028889">
    <property type="entry name" value="USP"/>
</dbReference>
<feature type="active site" description="Nucleophile" evidence="12">
    <location>
        <position position="339"/>
    </location>
</feature>
<evidence type="ECO:0000313" key="19">
    <source>
        <dbReference type="EMBL" id="KPM03539.1"/>
    </source>
</evidence>
<dbReference type="Pfam" id="PF02148">
    <property type="entry name" value="zf-UBP"/>
    <property type="match status" value="1"/>
</dbReference>
<evidence type="ECO:0000256" key="7">
    <source>
        <dbReference type="ARBA" id="ARBA00022786"/>
    </source>
</evidence>
<dbReference type="InterPro" id="IPR041432">
    <property type="entry name" value="UBP13_Znf-UBP_var"/>
</dbReference>
<dbReference type="InterPro" id="IPR015940">
    <property type="entry name" value="UBA"/>
</dbReference>
<dbReference type="PROSITE" id="PS50030">
    <property type="entry name" value="UBA"/>
    <property type="match status" value="2"/>
</dbReference>
<dbReference type="PANTHER" id="PTHR24006:SF664">
    <property type="entry name" value="UBIQUITIN CARBOXYL-TERMINAL HYDROLASE"/>
    <property type="match status" value="1"/>
</dbReference>
<dbReference type="OrthoDB" id="361536at2759"/>
<dbReference type="CDD" id="cd14294">
    <property type="entry name" value="UBA1_UBP5_like"/>
    <property type="match status" value="1"/>
</dbReference>
<feature type="binding site" evidence="13">
    <location>
        <position position="265"/>
    </location>
    <ligand>
        <name>substrate</name>
    </ligand>
</feature>
<dbReference type="VEuPathDB" id="VectorBase:SSCA004508"/>
<dbReference type="PROSITE" id="PS50235">
    <property type="entry name" value="USP_3"/>
    <property type="match status" value="1"/>
</dbReference>
<dbReference type="Gene3D" id="3.30.40.10">
    <property type="entry name" value="Zinc/RING finger domain, C3HC4 (zinc finger)"/>
    <property type="match status" value="2"/>
</dbReference>
<keyword evidence="7 11" id="KW-0833">Ubl conjugation pathway</keyword>